<sequence length="73" mass="8092">MIHKMHTSLTPLEKAVFAVGGKQKTLAEKLGVTTQAITQLKKRGGTLPKGRMKDLVRVTGLTMEELYPEIFSH</sequence>
<evidence type="ECO:0000313" key="1">
    <source>
        <dbReference type="EMBL" id="RSE24919.1"/>
    </source>
</evidence>
<dbReference type="CDD" id="cd00093">
    <property type="entry name" value="HTH_XRE"/>
    <property type="match status" value="1"/>
</dbReference>
<dbReference type="InterPro" id="IPR010982">
    <property type="entry name" value="Lambda_DNA-bd_dom_sf"/>
</dbReference>
<dbReference type="AlphaFoldDB" id="A0A3R9EJJ0"/>
<dbReference type="OrthoDB" id="6625471at2"/>
<dbReference type="Gene3D" id="1.10.260.40">
    <property type="entry name" value="lambda repressor-like DNA-binding domains"/>
    <property type="match status" value="1"/>
</dbReference>
<dbReference type="SUPFAM" id="SSF47413">
    <property type="entry name" value="lambda repressor-like DNA-binding domains"/>
    <property type="match status" value="1"/>
</dbReference>
<dbReference type="InterPro" id="IPR001387">
    <property type="entry name" value="Cro/C1-type_HTH"/>
</dbReference>
<dbReference type="Proteomes" id="UP000275331">
    <property type="component" value="Unassembled WGS sequence"/>
</dbReference>
<proteinExistence type="predicted"/>
<evidence type="ECO:0000313" key="2">
    <source>
        <dbReference type="Proteomes" id="UP000275331"/>
    </source>
</evidence>
<accession>A0A3R9EJJ0</accession>
<dbReference type="EMBL" id="RHXB01000009">
    <property type="protein sequence ID" value="RSE24919.1"/>
    <property type="molecule type" value="Genomic_DNA"/>
</dbReference>
<organism evidence="1 2">
    <name type="scientific">Atlantibacter subterraneus</name>
    <dbReference type="NCBI Taxonomy" id="255519"/>
    <lineage>
        <taxon>Bacteria</taxon>
        <taxon>Pseudomonadati</taxon>
        <taxon>Pseudomonadota</taxon>
        <taxon>Gammaproteobacteria</taxon>
        <taxon>Enterobacterales</taxon>
        <taxon>Enterobacteriaceae</taxon>
        <taxon>Atlantibacter</taxon>
    </lineage>
</organism>
<reference evidence="1 2" key="1">
    <citation type="submission" date="2018-10" db="EMBL/GenBank/DDBJ databases">
        <title>Transmission dynamics of multidrug resistant bacteria on intensive care unit surfaces.</title>
        <authorList>
            <person name="D'Souza A.W."/>
            <person name="Potter R.F."/>
            <person name="Wallace M."/>
            <person name="Shupe A."/>
            <person name="Patel S."/>
            <person name="Sun S."/>
            <person name="Gul D."/>
            <person name="Kwon J.H."/>
            <person name="Andleeb S."/>
            <person name="Burnham C.-A.D."/>
            <person name="Dantas G."/>
        </authorList>
    </citation>
    <scope>NUCLEOTIDE SEQUENCE [LARGE SCALE GENOMIC DNA]</scope>
    <source>
        <strain evidence="1 2">AS_373</strain>
    </source>
</reference>
<name>A0A3R9EJJ0_9ENTR</name>
<comment type="caution">
    <text evidence="1">The sequence shown here is derived from an EMBL/GenBank/DDBJ whole genome shotgun (WGS) entry which is preliminary data.</text>
</comment>
<dbReference type="Pfam" id="PF15943">
    <property type="entry name" value="YdaS_toxin"/>
    <property type="match status" value="1"/>
</dbReference>
<dbReference type="RefSeq" id="WP_125295503.1">
    <property type="nucleotide sequence ID" value="NZ_RHXB01000009.1"/>
</dbReference>
<protein>
    <submittedName>
        <fullName evidence="1">Helix-turn-helix domain-containing protein</fullName>
    </submittedName>
</protein>
<dbReference type="GO" id="GO:0003677">
    <property type="term" value="F:DNA binding"/>
    <property type="evidence" value="ECO:0007669"/>
    <property type="project" value="InterPro"/>
</dbReference>
<gene>
    <name evidence="1" type="ORF">EGT71_14725</name>
</gene>
<dbReference type="InterPro" id="IPR031856">
    <property type="entry name" value="YdaS_toxin-like"/>
</dbReference>